<sequence length="847" mass="92246">MCISILIALAFTAACGLQPFSSVRIKAKPTVYVPLGEKSITEAEVFTKLEETLQKNNKNIRLYRYQPSGGDDKLRYLVHYPLQTLELDISKYFNGDPLGNGGSGDNAALSQNFEKKISVPDLQQKKDVPIDVSGINQELLNRFNTGTAIPITIPPGIAPFLSHRQSVNVSFTGFNAISFENGAKLTLSSSSATVTYTITAATMESNGASVPGTISLDGKKIEFSLDGIIINNTVSFQLTLNLTSGSGIISLETKLEGVIKKVTGVNAADIDVSLAAQAIPLSLPAEFEKATIAAGSMKFTAQMPNEWSGITIEEKMKVEQGGVGGFSIIPSDYRPLGNTIPLENQNLNKQQLSYTPAFKVKLNNATYTKQNSLPITLALDIKKFKEITLQNPSDLTVNREQDVPQDMKDWVKTIKFKTVSAKIKLDNGLPTENDIKIRLSSTSFKMLLPQEKVFVSGKTEQEYSCNGGAAFDLDIESLSKFDLNAQIILPNTTGTTFTLKNIETGKDITLSGSIQFNPDWEEIILKAKANQTVSFPQTGRMDLSELTSKLKDSGIKLEEIPAYFYAGSDSGLLGSTKMRVKLTATYIKTEETSDISKDLVNTSDITLEALPADTFPSDKIFTGAIPNAMLSIKQGESGITNTLAGIMNDYPKNLQLTCTLNMGEIPITRAEYNTLKDKKPKVSIDLVLDVPVGFKVESDHPLSLMDMFGINMSGTDLFGRRSVHDKPFGLDDQILDSLQALNVHINLKNDLSGPVPKCILRFKDGSGNAIKGDSDKPIKKEIAAAAGEQTVKLTSSELKKLLEKYPVSPELVLELPQGSYSLKRDFKLGASITVLAETDINYSMKVN</sequence>
<dbReference type="RefSeq" id="WP_162664515.1">
    <property type="nucleotide sequence ID" value="NZ_CP048020.1"/>
</dbReference>
<evidence type="ECO:0000313" key="1">
    <source>
        <dbReference type="EMBL" id="QHX44238.1"/>
    </source>
</evidence>
<protein>
    <submittedName>
        <fullName evidence="1">Uncharacterized protein</fullName>
    </submittedName>
</protein>
<dbReference type="KEGG" id="trz:GWP43_13135"/>
<organism evidence="1 2">
    <name type="scientific">Treponema vincentii</name>
    <dbReference type="NCBI Taxonomy" id="69710"/>
    <lineage>
        <taxon>Bacteria</taxon>
        <taxon>Pseudomonadati</taxon>
        <taxon>Spirochaetota</taxon>
        <taxon>Spirochaetia</taxon>
        <taxon>Spirochaetales</taxon>
        <taxon>Treponemataceae</taxon>
        <taxon>Treponema</taxon>
    </lineage>
</organism>
<reference evidence="1 2" key="1">
    <citation type="submission" date="2020-01" db="EMBL/GenBank/DDBJ databases">
        <title>Complete genome sequence of a human oral phylogroup 1 Treponema sp. strain ATCC 700766, originally isolated from periodontitis dental plaque.</title>
        <authorList>
            <person name="Chan Y."/>
            <person name="Huo Y.-B."/>
            <person name="Yu X.-L."/>
            <person name="Zeng H."/>
            <person name="Leung W.-K."/>
            <person name="Watt R.M."/>
        </authorList>
    </citation>
    <scope>NUCLEOTIDE SEQUENCE [LARGE SCALE GENOMIC DNA]</scope>
    <source>
        <strain evidence="1 2">OMZ 804</strain>
    </source>
</reference>
<name>A0A6P1Y379_9SPIR</name>
<dbReference type="Proteomes" id="UP000464374">
    <property type="component" value="Chromosome"/>
</dbReference>
<dbReference type="EMBL" id="CP048020">
    <property type="protein sequence ID" value="QHX44238.1"/>
    <property type="molecule type" value="Genomic_DNA"/>
</dbReference>
<evidence type="ECO:0000313" key="2">
    <source>
        <dbReference type="Proteomes" id="UP000464374"/>
    </source>
</evidence>
<accession>A0A6P1Y379</accession>
<gene>
    <name evidence="1" type="ORF">GWP43_13135</name>
</gene>
<dbReference type="AlphaFoldDB" id="A0A6P1Y379"/>
<proteinExistence type="predicted"/>